<proteinExistence type="predicted"/>
<name>A0A6A3CIZ3_HIBSY</name>
<dbReference type="SUPFAM" id="SSF55455">
    <property type="entry name" value="SRF-like"/>
    <property type="match status" value="1"/>
</dbReference>
<evidence type="ECO:0000256" key="3">
    <source>
        <dbReference type="ARBA" id="ARBA00023125"/>
    </source>
</evidence>
<keyword evidence="3" id="KW-0238">DNA-binding</keyword>
<dbReference type="PROSITE" id="PS00350">
    <property type="entry name" value="MADS_BOX_1"/>
    <property type="match status" value="1"/>
</dbReference>
<dbReference type="SUPFAM" id="SSF53098">
    <property type="entry name" value="Ribonuclease H-like"/>
    <property type="match status" value="1"/>
</dbReference>
<evidence type="ECO:0000256" key="2">
    <source>
        <dbReference type="ARBA" id="ARBA00023015"/>
    </source>
</evidence>
<feature type="coiled-coil region" evidence="6">
    <location>
        <begin position="127"/>
        <end position="224"/>
    </location>
</feature>
<keyword evidence="12" id="KW-1185">Reference proteome</keyword>
<accession>A0A6A3CIZ3</accession>
<feature type="region of interest" description="Disordered" evidence="7">
    <location>
        <begin position="546"/>
        <end position="579"/>
    </location>
</feature>
<feature type="domain" description="MADS-box" evidence="8">
    <location>
        <begin position="14"/>
        <end position="74"/>
    </location>
</feature>
<dbReference type="GO" id="GO:0005634">
    <property type="term" value="C:nucleus"/>
    <property type="evidence" value="ECO:0007669"/>
    <property type="project" value="UniProtKB-SubCell"/>
</dbReference>
<dbReference type="PRINTS" id="PR00404">
    <property type="entry name" value="MADSDOMAIN"/>
</dbReference>
<organism evidence="11 12">
    <name type="scientific">Hibiscus syriacus</name>
    <name type="common">Rose of Sharon</name>
    <dbReference type="NCBI Taxonomy" id="106335"/>
    <lineage>
        <taxon>Eukaryota</taxon>
        <taxon>Viridiplantae</taxon>
        <taxon>Streptophyta</taxon>
        <taxon>Embryophyta</taxon>
        <taxon>Tracheophyta</taxon>
        <taxon>Spermatophyta</taxon>
        <taxon>Magnoliopsida</taxon>
        <taxon>eudicotyledons</taxon>
        <taxon>Gunneridae</taxon>
        <taxon>Pentapetalae</taxon>
        <taxon>rosids</taxon>
        <taxon>malvids</taxon>
        <taxon>Malvales</taxon>
        <taxon>Malvaceae</taxon>
        <taxon>Malvoideae</taxon>
        <taxon>Hibiscus</taxon>
    </lineage>
</organism>
<dbReference type="InterPro" id="IPR012337">
    <property type="entry name" value="RNaseH-like_sf"/>
</dbReference>
<dbReference type="GO" id="GO:0000977">
    <property type="term" value="F:RNA polymerase II transcription regulatory region sequence-specific DNA binding"/>
    <property type="evidence" value="ECO:0007669"/>
    <property type="project" value="InterPro"/>
</dbReference>
<dbReference type="Gene3D" id="3.30.420.10">
    <property type="entry name" value="Ribonuclease H-like superfamily/Ribonuclease H"/>
    <property type="match status" value="1"/>
</dbReference>
<evidence type="ECO:0000256" key="7">
    <source>
        <dbReference type="SAM" id="MobiDB-lite"/>
    </source>
</evidence>
<dbReference type="InterPro" id="IPR057670">
    <property type="entry name" value="SH3_retrovirus"/>
</dbReference>
<evidence type="ECO:0000259" key="8">
    <source>
        <dbReference type="PROSITE" id="PS50066"/>
    </source>
</evidence>
<protein>
    <submittedName>
        <fullName evidence="11">Floral homeotic protein AGAMOUS</fullName>
    </submittedName>
</protein>
<dbReference type="InterPro" id="IPR033896">
    <property type="entry name" value="MEF2-like_N"/>
</dbReference>
<dbReference type="GO" id="GO:0046983">
    <property type="term" value="F:protein dimerization activity"/>
    <property type="evidence" value="ECO:0007669"/>
    <property type="project" value="InterPro"/>
</dbReference>
<dbReference type="GO" id="GO:0015074">
    <property type="term" value="P:DNA integration"/>
    <property type="evidence" value="ECO:0007669"/>
    <property type="project" value="InterPro"/>
</dbReference>
<comment type="subcellular location">
    <subcellularLocation>
        <location evidence="1">Nucleus</location>
    </subcellularLocation>
</comment>
<feature type="domain" description="K-box" evidence="10">
    <location>
        <begin position="127"/>
        <end position="217"/>
    </location>
</feature>
<dbReference type="InterPro" id="IPR002100">
    <property type="entry name" value="TF_MADSbox"/>
</dbReference>
<sequence>MVYPNESQENSKKMGRGKIEIKRIENTTNRQVTFCKRRNGLLKKAYELSVLCDAEVALIVFSNRGRLYEYANNRSGARKHYVRVRTVPAWLRHPTTGSTKLSVKATIDRYKKACDSSHPGSVSETNTQFYQQEADNLRNQIRNLQKTNRNMLGESLLGLPMKELKSLESRLERGISKIRSKKNEQLFAEIEYMQKRDNDLQNNNKFLRARIAENERKIQNMNLMPEGSNFEAMTYQPLDSRNYFKVNALQPTNHYHHQQQDQMAIQLMTLEFFCHEFSYVKCVLMYNGDALCCEASITVEGRKRFVDIRLIDSGAIYHMTSRGEWFHHYEPVSGGSVYSCNDQTLEIVGVGTIKLKIYDGAIKVVRDVRHVKDSAMLWHQKLGHMSKQGMKVLVEKKLLSGLTNVSLTLYNGGEYTSEEFDDFCKKEDIKRQFTMANTPQQNGVVERMNKTLLERTRAMLRDAGLEKSLWAEAVNCNVEEMWTGKPVDYSNLHLFGSIVYMMYNSQEISKLDPKSRKCKLLRYADGVKGYRLWDPTAHKIQLEKEFEQGDSSEAEPAHDEQEQENYEAPTTRQSDRVRRRPNLHSDYVIEGNIAYCLLTEDGEPSIYQEAINSSDASLWMMAMQKEIEALHKNNTWDLVPLPQEEANWLNKSLYGLKQAPRCWYKRFDSFIMCIGYNRLNAYPCAYFKRFGDNDFVILLFMSPSSEEERMEMSQVPYASAVGSLMFSKICTRPDIAQAVRVLVVATSTTEAEYIAATHASKEAIWLKMLLEELGHNQEYVSLFCDSQSALHLAWNPTFHLRTKHIRVQYHFICEKVEEGTVDMQKIYTKDNIADFMMKAINADKFTWCRSSCGMSETERFVEKSMRPTWPKISKTFGGAFRCINAPKLYSLKMLNFGMEARGRHGYAVSSTRYVPGTGTTRGRLGYVPGTCHRGRVRLNDVEDVSPISGTFRGWHGLSHASPGSVISAALQLEEMKKMELPKRKVGIYNPGSIPRQYYGRHRHTPLPWKVVGLHRQCSV</sequence>
<comment type="caution">
    <text evidence="11">The sequence shown here is derived from an EMBL/GenBank/DDBJ whole genome shotgun (WGS) entry which is preliminary data.</text>
</comment>
<dbReference type="PANTHER" id="PTHR48019">
    <property type="entry name" value="SERUM RESPONSE FACTOR HOMOLOG"/>
    <property type="match status" value="1"/>
</dbReference>
<dbReference type="SMART" id="SM00432">
    <property type="entry name" value="MADS"/>
    <property type="match status" value="1"/>
</dbReference>
<dbReference type="CDD" id="cd00265">
    <property type="entry name" value="MADS_MEF2_like"/>
    <property type="match status" value="1"/>
</dbReference>
<dbReference type="PROSITE" id="PS51297">
    <property type="entry name" value="K_BOX"/>
    <property type="match status" value="1"/>
</dbReference>
<dbReference type="GO" id="GO:0003700">
    <property type="term" value="F:DNA-binding transcription factor activity"/>
    <property type="evidence" value="ECO:0007669"/>
    <property type="project" value="InterPro"/>
</dbReference>
<evidence type="ECO:0000313" key="12">
    <source>
        <dbReference type="Proteomes" id="UP000436088"/>
    </source>
</evidence>
<evidence type="ECO:0000256" key="4">
    <source>
        <dbReference type="ARBA" id="ARBA00023163"/>
    </source>
</evidence>
<dbReference type="InterPro" id="IPR002487">
    <property type="entry name" value="TF_Kbox"/>
</dbReference>
<dbReference type="InterPro" id="IPR001584">
    <property type="entry name" value="Integrase_cat-core"/>
</dbReference>
<dbReference type="InterPro" id="IPR054722">
    <property type="entry name" value="PolX-like_BBD"/>
</dbReference>
<gene>
    <name evidence="11" type="ORF">F3Y22_tig00004072pilonHSYRG00035</name>
</gene>
<evidence type="ECO:0000256" key="6">
    <source>
        <dbReference type="SAM" id="Coils"/>
    </source>
</evidence>
<evidence type="ECO:0000259" key="9">
    <source>
        <dbReference type="PROSITE" id="PS50994"/>
    </source>
</evidence>
<dbReference type="Pfam" id="PF22936">
    <property type="entry name" value="Pol_BBD"/>
    <property type="match status" value="1"/>
</dbReference>
<dbReference type="EMBL" id="VEPZ02000247">
    <property type="protein sequence ID" value="KAE8728736.1"/>
    <property type="molecule type" value="Genomic_DNA"/>
</dbReference>
<dbReference type="InterPro" id="IPR050142">
    <property type="entry name" value="MADS-box/MEF2_TF"/>
</dbReference>
<feature type="domain" description="Integrase catalytic" evidence="9">
    <location>
        <begin position="406"/>
        <end position="474"/>
    </location>
</feature>
<dbReference type="Pfam" id="PF01486">
    <property type="entry name" value="K-box"/>
    <property type="match status" value="1"/>
</dbReference>
<dbReference type="InterPro" id="IPR036879">
    <property type="entry name" value="TF_MADSbox_sf"/>
</dbReference>
<dbReference type="CDD" id="cd09272">
    <property type="entry name" value="RNase_HI_RT_Ty1"/>
    <property type="match status" value="1"/>
</dbReference>
<dbReference type="Gene3D" id="3.40.1810.10">
    <property type="entry name" value="Transcription factor, MADS-box"/>
    <property type="match status" value="1"/>
</dbReference>
<dbReference type="InterPro" id="IPR013103">
    <property type="entry name" value="RVT_2"/>
</dbReference>
<dbReference type="GO" id="GO:0045944">
    <property type="term" value="P:positive regulation of transcription by RNA polymerase II"/>
    <property type="evidence" value="ECO:0007669"/>
    <property type="project" value="InterPro"/>
</dbReference>
<keyword evidence="2" id="KW-0805">Transcription regulation</keyword>
<evidence type="ECO:0000256" key="5">
    <source>
        <dbReference type="ARBA" id="ARBA00023242"/>
    </source>
</evidence>
<evidence type="ECO:0000256" key="1">
    <source>
        <dbReference type="ARBA" id="ARBA00004123"/>
    </source>
</evidence>
<evidence type="ECO:0000313" key="11">
    <source>
        <dbReference type="EMBL" id="KAE8728736.1"/>
    </source>
</evidence>
<dbReference type="Pfam" id="PF25597">
    <property type="entry name" value="SH3_retrovirus"/>
    <property type="match status" value="1"/>
</dbReference>
<evidence type="ECO:0000259" key="10">
    <source>
        <dbReference type="PROSITE" id="PS51297"/>
    </source>
</evidence>
<keyword evidence="4" id="KW-0804">Transcription</keyword>
<dbReference type="Proteomes" id="UP000436088">
    <property type="component" value="Unassembled WGS sequence"/>
</dbReference>
<dbReference type="Pfam" id="PF07727">
    <property type="entry name" value="RVT_2"/>
    <property type="match status" value="1"/>
</dbReference>
<dbReference type="InterPro" id="IPR036397">
    <property type="entry name" value="RNaseH_sf"/>
</dbReference>
<dbReference type="PROSITE" id="PS50994">
    <property type="entry name" value="INTEGRASE"/>
    <property type="match status" value="1"/>
</dbReference>
<dbReference type="AlphaFoldDB" id="A0A6A3CIZ3"/>
<dbReference type="PROSITE" id="PS50066">
    <property type="entry name" value="MADS_BOX_2"/>
    <property type="match status" value="1"/>
</dbReference>
<keyword evidence="5" id="KW-0539">Nucleus</keyword>
<reference evidence="11" key="1">
    <citation type="submission" date="2019-09" db="EMBL/GenBank/DDBJ databases">
        <title>Draft genome information of white flower Hibiscus syriacus.</title>
        <authorList>
            <person name="Kim Y.-M."/>
        </authorList>
    </citation>
    <scope>NUCLEOTIDE SEQUENCE [LARGE SCALE GENOMIC DNA]</scope>
    <source>
        <strain evidence="11">YM2019G1</strain>
    </source>
</reference>
<keyword evidence="6" id="KW-0175">Coiled coil</keyword>
<dbReference type="Pfam" id="PF00319">
    <property type="entry name" value="SRF-TF"/>
    <property type="match status" value="1"/>
</dbReference>